<dbReference type="Proteomes" id="UP000038009">
    <property type="component" value="Unassembled WGS sequence"/>
</dbReference>
<sequence>MCLGFCTTQSDEGEWKDIYGDPVRPRRTGYECPPDFLQVAAWAAIIVLSVLHYMVQIPLFEGALFIVVLVITSVLVATTIVTKVVLEVLQQHDPVVFRTDLPRLDQEELVQELAPEGTEPCVFCRRFVQLGCKHCSVCDKCVPGFDHHCRWLNSCVGAKNYKLFATFMGAAWLGMAWVTAFSLYTIQWMLRDVSAFKRHMHTHAYHSHDHAFIALVVFNFVCLIIAVMGICALGKLIYFHMYLHFTHQSTYEHIVKRREKKRAKGEYRTHSGVPDTSGFFGCLALRKRRDFKKQGNMQANNISSHGGGEAPEDGTSEELMSRTFSIDLRVESPFINNVPGAGAGSQLHTEVAMPTPGSCGSFSRDEVPSPKGLPRRYAPVRESSAILAAKGEEDHQTLSSSKHEPVE</sequence>
<dbReference type="GO" id="GO:0005794">
    <property type="term" value="C:Golgi apparatus"/>
    <property type="evidence" value="ECO:0007669"/>
    <property type="project" value="TreeGrafter"/>
</dbReference>
<evidence type="ECO:0000256" key="4">
    <source>
        <dbReference type="ARBA" id="ARBA00022989"/>
    </source>
</evidence>
<feature type="compositionally biased region" description="Polar residues" evidence="8">
    <location>
        <begin position="295"/>
        <end position="304"/>
    </location>
</feature>
<accession>A0A0N0P3T7</accession>
<evidence type="ECO:0000256" key="7">
    <source>
        <dbReference type="RuleBase" id="RU079119"/>
    </source>
</evidence>
<dbReference type="InterPro" id="IPR039859">
    <property type="entry name" value="PFA4/ZDH16/20/ERF2-like"/>
</dbReference>
<keyword evidence="11" id="KW-1185">Reference proteome</keyword>
<dbReference type="VEuPathDB" id="TriTrypDB:Lsey_0295_0020"/>
<dbReference type="GO" id="GO:0016020">
    <property type="term" value="C:membrane"/>
    <property type="evidence" value="ECO:0007669"/>
    <property type="project" value="UniProtKB-SubCell"/>
</dbReference>
<dbReference type="EMBL" id="LJSK01000295">
    <property type="protein sequence ID" value="KPI84037.1"/>
    <property type="molecule type" value="Genomic_DNA"/>
</dbReference>
<dbReference type="AlphaFoldDB" id="A0A0N0P3T7"/>
<comment type="similarity">
    <text evidence="7">Belongs to the DHHC palmitoyltransferase family.</text>
</comment>
<dbReference type="PANTHER" id="PTHR22883:SF203">
    <property type="entry name" value="PALMITOYLTRANSFERASE"/>
    <property type="match status" value="1"/>
</dbReference>
<keyword evidence="3 7" id="KW-0812">Transmembrane</keyword>
<feature type="compositionally biased region" description="Basic and acidic residues" evidence="8">
    <location>
        <begin position="390"/>
        <end position="407"/>
    </location>
</feature>
<keyword evidence="5 7" id="KW-0472">Membrane</keyword>
<dbReference type="OMA" id="ICGFVEP"/>
<feature type="transmembrane region" description="Helical" evidence="7">
    <location>
        <begin position="36"/>
        <end position="55"/>
    </location>
</feature>
<evidence type="ECO:0000256" key="1">
    <source>
        <dbReference type="ARBA" id="ARBA00004141"/>
    </source>
</evidence>
<evidence type="ECO:0000259" key="9">
    <source>
        <dbReference type="Pfam" id="PF01529"/>
    </source>
</evidence>
<reference evidence="10 11" key="1">
    <citation type="journal article" date="2015" name="PLoS Pathog.">
        <title>Leptomonas seymouri: Adaptations to the Dixenous Life Cycle Analyzed by Genome Sequencing, Transcriptome Profiling and Co-infection with Leishmania donovani.</title>
        <authorList>
            <person name="Kraeva N."/>
            <person name="Butenko A."/>
            <person name="Hlavacova J."/>
            <person name="Kostygov A."/>
            <person name="Myskova J."/>
            <person name="Grybchuk D."/>
            <person name="Lestinova T."/>
            <person name="Votypka J."/>
            <person name="Volf P."/>
            <person name="Opperdoes F."/>
            <person name="Flegontov P."/>
            <person name="Lukes J."/>
            <person name="Yurchenko V."/>
        </authorList>
    </citation>
    <scope>NUCLEOTIDE SEQUENCE [LARGE SCALE GENOMIC DNA]</scope>
    <source>
        <strain evidence="10 11">ATCC 30220</strain>
    </source>
</reference>
<name>A0A0N0P3T7_LEPSE</name>
<keyword evidence="4 7" id="KW-1133">Transmembrane helix</keyword>
<feature type="transmembrane region" description="Helical" evidence="7">
    <location>
        <begin position="211"/>
        <end position="238"/>
    </location>
</feature>
<evidence type="ECO:0000256" key="6">
    <source>
        <dbReference type="ARBA" id="ARBA00023315"/>
    </source>
</evidence>
<gene>
    <name evidence="10" type="ORF">ABL78_6902</name>
</gene>
<dbReference type="GO" id="GO:0019706">
    <property type="term" value="F:protein-cysteine S-palmitoyltransferase activity"/>
    <property type="evidence" value="ECO:0007669"/>
    <property type="project" value="UniProtKB-EC"/>
</dbReference>
<organism evidence="10 11">
    <name type="scientific">Leptomonas seymouri</name>
    <dbReference type="NCBI Taxonomy" id="5684"/>
    <lineage>
        <taxon>Eukaryota</taxon>
        <taxon>Discoba</taxon>
        <taxon>Euglenozoa</taxon>
        <taxon>Kinetoplastea</taxon>
        <taxon>Metakinetoplastina</taxon>
        <taxon>Trypanosomatida</taxon>
        <taxon>Trypanosomatidae</taxon>
        <taxon>Leishmaniinae</taxon>
        <taxon>Leptomonas</taxon>
    </lineage>
</organism>
<evidence type="ECO:0000256" key="3">
    <source>
        <dbReference type="ARBA" id="ARBA00022692"/>
    </source>
</evidence>
<evidence type="ECO:0000256" key="8">
    <source>
        <dbReference type="SAM" id="MobiDB-lite"/>
    </source>
</evidence>
<dbReference type="PROSITE" id="PS50216">
    <property type="entry name" value="DHHC"/>
    <property type="match status" value="1"/>
</dbReference>
<evidence type="ECO:0000313" key="10">
    <source>
        <dbReference type="EMBL" id="KPI84037.1"/>
    </source>
</evidence>
<dbReference type="OrthoDB" id="9909019at2759"/>
<comment type="subcellular location">
    <subcellularLocation>
        <location evidence="1">Membrane</location>
        <topology evidence="1">Multi-pass membrane protein</topology>
    </subcellularLocation>
</comment>
<feature type="transmembrane region" description="Helical" evidence="7">
    <location>
        <begin position="170"/>
        <end position="190"/>
    </location>
</feature>
<comment type="catalytic activity">
    <reaction evidence="7">
        <text>L-cysteinyl-[protein] + hexadecanoyl-CoA = S-hexadecanoyl-L-cysteinyl-[protein] + CoA</text>
        <dbReference type="Rhea" id="RHEA:36683"/>
        <dbReference type="Rhea" id="RHEA-COMP:10131"/>
        <dbReference type="Rhea" id="RHEA-COMP:11032"/>
        <dbReference type="ChEBI" id="CHEBI:29950"/>
        <dbReference type="ChEBI" id="CHEBI:57287"/>
        <dbReference type="ChEBI" id="CHEBI:57379"/>
        <dbReference type="ChEBI" id="CHEBI:74151"/>
        <dbReference type="EC" id="2.3.1.225"/>
    </reaction>
</comment>
<comment type="caution">
    <text evidence="10">The sequence shown here is derived from an EMBL/GenBank/DDBJ whole genome shotgun (WGS) entry which is preliminary data.</text>
</comment>
<evidence type="ECO:0000256" key="2">
    <source>
        <dbReference type="ARBA" id="ARBA00022679"/>
    </source>
</evidence>
<keyword evidence="6 7" id="KW-0012">Acyltransferase</keyword>
<evidence type="ECO:0000313" key="11">
    <source>
        <dbReference type="Proteomes" id="UP000038009"/>
    </source>
</evidence>
<feature type="region of interest" description="Disordered" evidence="8">
    <location>
        <begin position="348"/>
        <end position="407"/>
    </location>
</feature>
<evidence type="ECO:0000256" key="5">
    <source>
        <dbReference type="ARBA" id="ARBA00023136"/>
    </source>
</evidence>
<dbReference type="Pfam" id="PF01529">
    <property type="entry name" value="DHHC"/>
    <property type="match status" value="1"/>
</dbReference>
<feature type="region of interest" description="Disordered" evidence="8">
    <location>
        <begin position="294"/>
        <end position="318"/>
    </location>
</feature>
<dbReference type="InterPro" id="IPR001594">
    <property type="entry name" value="Palmitoyltrfase_DHHC"/>
</dbReference>
<feature type="domain" description="Palmitoyltransferase DHHC" evidence="9">
    <location>
        <begin position="118"/>
        <end position="255"/>
    </location>
</feature>
<comment type="domain">
    <text evidence="7">The DHHC domain is required for palmitoyltransferase activity.</text>
</comment>
<dbReference type="EC" id="2.3.1.225" evidence="7"/>
<dbReference type="GO" id="GO:0005783">
    <property type="term" value="C:endoplasmic reticulum"/>
    <property type="evidence" value="ECO:0007669"/>
    <property type="project" value="TreeGrafter"/>
</dbReference>
<proteinExistence type="inferred from homology"/>
<keyword evidence="2 7" id="KW-0808">Transferase</keyword>
<protein>
    <recommendedName>
        <fullName evidence="7">Palmitoyltransferase</fullName>
        <ecNumber evidence="7">2.3.1.225</ecNumber>
    </recommendedName>
</protein>
<dbReference type="PANTHER" id="PTHR22883">
    <property type="entry name" value="ZINC FINGER DHHC DOMAIN CONTAINING PROTEIN"/>
    <property type="match status" value="1"/>
</dbReference>
<feature type="transmembrane region" description="Helical" evidence="7">
    <location>
        <begin position="62"/>
        <end position="86"/>
    </location>
</feature>
<dbReference type="GO" id="GO:0006612">
    <property type="term" value="P:protein targeting to membrane"/>
    <property type="evidence" value="ECO:0007669"/>
    <property type="project" value="TreeGrafter"/>
</dbReference>